<comment type="similarity">
    <text evidence="2">Belongs to the cerato-platanin family.</text>
</comment>
<comment type="subcellular location">
    <subcellularLocation>
        <location evidence="1">Secreted</location>
    </subcellularLocation>
</comment>
<dbReference type="InterPro" id="IPR010829">
    <property type="entry name" value="Cerato-platanin"/>
</dbReference>
<protein>
    <submittedName>
        <fullName evidence="5">Epl1 protein</fullName>
    </submittedName>
</protein>
<keyword evidence="4" id="KW-0732">Signal</keyword>
<dbReference type="InterPro" id="IPR036908">
    <property type="entry name" value="RlpA-like_sf"/>
</dbReference>
<evidence type="ECO:0000256" key="2">
    <source>
        <dbReference type="ARBA" id="ARBA00010421"/>
    </source>
</evidence>
<name>A0A5C3MLU1_9AGAM</name>
<evidence type="ECO:0000256" key="3">
    <source>
        <dbReference type="ARBA" id="ARBA00022525"/>
    </source>
</evidence>
<organism evidence="5 6">
    <name type="scientific">Heliocybe sulcata</name>
    <dbReference type="NCBI Taxonomy" id="5364"/>
    <lineage>
        <taxon>Eukaryota</taxon>
        <taxon>Fungi</taxon>
        <taxon>Dikarya</taxon>
        <taxon>Basidiomycota</taxon>
        <taxon>Agaricomycotina</taxon>
        <taxon>Agaricomycetes</taxon>
        <taxon>Gloeophyllales</taxon>
        <taxon>Gloeophyllaceae</taxon>
        <taxon>Heliocybe</taxon>
    </lineage>
</organism>
<dbReference type="OrthoDB" id="4898945at2759"/>
<proteinExistence type="inferred from homology"/>
<evidence type="ECO:0000256" key="4">
    <source>
        <dbReference type="SAM" id="SignalP"/>
    </source>
</evidence>
<dbReference type="GO" id="GO:0005576">
    <property type="term" value="C:extracellular region"/>
    <property type="evidence" value="ECO:0007669"/>
    <property type="project" value="UniProtKB-SubCell"/>
</dbReference>
<evidence type="ECO:0000313" key="6">
    <source>
        <dbReference type="Proteomes" id="UP000305948"/>
    </source>
</evidence>
<feature type="chain" id="PRO_5022974830" evidence="4">
    <location>
        <begin position="17"/>
        <end position="135"/>
    </location>
</feature>
<evidence type="ECO:0000313" key="5">
    <source>
        <dbReference type="EMBL" id="TFK45635.1"/>
    </source>
</evidence>
<keyword evidence="6" id="KW-1185">Reference proteome</keyword>
<evidence type="ECO:0000256" key="1">
    <source>
        <dbReference type="ARBA" id="ARBA00004613"/>
    </source>
</evidence>
<feature type="signal peptide" evidence="4">
    <location>
        <begin position="1"/>
        <end position="16"/>
    </location>
</feature>
<gene>
    <name evidence="5" type="ORF">OE88DRAFT_1108414</name>
</gene>
<reference evidence="5 6" key="1">
    <citation type="journal article" date="2019" name="Nat. Ecol. Evol.">
        <title>Megaphylogeny resolves global patterns of mushroom evolution.</title>
        <authorList>
            <person name="Varga T."/>
            <person name="Krizsan K."/>
            <person name="Foldi C."/>
            <person name="Dima B."/>
            <person name="Sanchez-Garcia M."/>
            <person name="Sanchez-Ramirez S."/>
            <person name="Szollosi G.J."/>
            <person name="Szarkandi J.G."/>
            <person name="Papp V."/>
            <person name="Albert L."/>
            <person name="Andreopoulos W."/>
            <person name="Angelini C."/>
            <person name="Antonin V."/>
            <person name="Barry K.W."/>
            <person name="Bougher N.L."/>
            <person name="Buchanan P."/>
            <person name="Buyck B."/>
            <person name="Bense V."/>
            <person name="Catcheside P."/>
            <person name="Chovatia M."/>
            <person name="Cooper J."/>
            <person name="Damon W."/>
            <person name="Desjardin D."/>
            <person name="Finy P."/>
            <person name="Geml J."/>
            <person name="Haridas S."/>
            <person name="Hughes K."/>
            <person name="Justo A."/>
            <person name="Karasinski D."/>
            <person name="Kautmanova I."/>
            <person name="Kiss B."/>
            <person name="Kocsube S."/>
            <person name="Kotiranta H."/>
            <person name="LaButti K.M."/>
            <person name="Lechner B.E."/>
            <person name="Liimatainen K."/>
            <person name="Lipzen A."/>
            <person name="Lukacs Z."/>
            <person name="Mihaltcheva S."/>
            <person name="Morgado L.N."/>
            <person name="Niskanen T."/>
            <person name="Noordeloos M.E."/>
            <person name="Ohm R.A."/>
            <person name="Ortiz-Santana B."/>
            <person name="Ovrebo C."/>
            <person name="Racz N."/>
            <person name="Riley R."/>
            <person name="Savchenko A."/>
            <person name="Shiryaev A."/>
            <person name="Soop K."/>
            <person name="Spirin V."/>
            <person name="Szebenyi C."/>
            <person name="Tomsovsky M."/>
            <person name="Tulloss R.E."/>
            <person name="Uehling J."/>
            <person name="Grigoriev I.V."/>
            <person name="Vagvolgyi C."/>
            <person name="Papp T."/>
            <person name="Martin F.M."/>
            <person name="Miettinen O."/>
            <person name="Hibbett D.S."/>
            <person name="Nagy L.G."/>
        </authorList>
    </citation>
    <scope>NUCLEOTIDE SEQUENCE [LARGE SCALE GENOMIC DNA]</scope>
    <source>
        <strain evidence="5 6">OMC1185</strain>
    </source>
</reference>
<dbReference type="Pfam" id="PF07249">
    <property type="entry name" value="Cerato-platanin"/>
    <property type="match status" value="1"/>
</dbReference>
<dbReference type="Proteomes" id="UP000305948">
    <property type="component" value="Unassembled WGS sequence"/>
</dbReference>
<sequence length="135" mass="14124">MKFFVALAALVSSVAAITVSYDTTYDNGGQSLDTVACSDGTDGLTTKGFSTFNSLPDFPYIGGSDSVAGWNSANCGSCWQLTYNDKTITILVIDHANEGFNLSEEAMNDLTDGQAEALGRVDAQATQVDASQCGL</sequence>
<dbReference type="SUPFAM" id="SSF50685">
    <property type="entry name" value="Barwin-like endoglucanases"/>
    <property type="match status" value="1"/>
</dbReference>
<dbReference type="Gene3D" id="2.40.40.10">
    <property type="entry name" value="RlpA-like domain"/>
    <property type="match status" value="1"/>
</dbReference>
<keyword evidence="3" id="KW-0964">Secreted</keyword>
<accession>A0A5C3MLU1</accession>
<dbReference type="AlphaFoldDB" id="A0A5C3MLU1"/>
<dbReference type="EMBL" id="ML213539">
    <property type="protein sequence ID" value="TFK45635.1"/>
    <property type="molecule type" value="Genomic_DNA"/>
</dbReference>
<dbReference type="CDD" id="cd22778">
    <property type="entry name" value="DPBB_CEPL-like"/>
    <property type="match status" value="1"/>
</dbReference>